<dbReference type="PANTHER" id="PTHR43792">
    <property type="entry name" value="GNAT FAMILY, PUTATIVE (AFU_ORTHOLOGUE AFUA_3G00765)-RELATED-RELATED"/>
    <property type="match status" value="1"/>
</dbReference>
<evidence type="ECO:0000313" key="5">
    <source>
        <dbReference type="EMBL" id="SCB09942.1"/>
    </source>
</evidence>
<dbReference type="SUPFAM" id="SSF55729">
    <property type="entry name" value="Acyl-CoA N-acyltransferases (Nat)"/>
    <property type="match status" value="1"/>
</dbReference>
<evidence type="ECO:0000256" key="2">
    <source>
        <dbReference type="ARBA" id="ARBA00023315"/>
    </source>
</evidence>
<dbReference type="GO" id="GO:0005737">
    <property type="term" value="C:cytoplasm"/>
    <property type="evidence" value="ECO:0007669"/>
    <property type="project" value="TreeGrafter"/>
</dbReference>
<protein>
    <submittedName>
        <fullName evidence="5">Ribosomal-protein-alanine N-acetyltransferase</fullName>
    </submittedName>
</protein>
<dbReference type="PROSITE" id="PS51186">
    <property type="entry name" value="GNAT"/>
    <property type="match status" value="1"/>
</dbReference>
<reference evidence="5 6" key="1">
    <citation type="submission" date="2016-08" db="EMBL/GenBank/DDBJ databases">
        <authorList>
            <person name="Seilhamer J.J."/>
        </authorList>
    </citation>
    <scope>NUCLEOTIDE SEQUENCE [LARGE SCALE GENOMIC DNA]</scope>
    <source>
        <strain evidence="5 6">P1-7</strain>
    </source>
</reference>
<dbReference type="PANTHER" id="PTHR43792:SF8">
    <property type="entry name" value="[RIBOSOMAL PROTEIN US5]-ALANINE N-ACETYLTRANSFERASE"/>
    <property type="match status" value="1"/>
</dbReference>
<dbReference type="EMBL" id="FMAF01000001">
    <property type="protein sequence ID" value="SCB09942.1"/>
    <property type="molecule type" value="Genomic_DNA"/>
</dbReference>
<comment type="similarity">
    <text evidence="3">Belongs to the acetyltransferase family. RimJ subfamily.</text>
</comment>
<accession>A0A1C3U3G3</accession>
<evidence type="ECO:0000256" key="3">
    <source>
        <dbReference type="ARBA" id="ARBA00038502"/>
    </source>
</evidence>
<evidence type="ECO:0000259" key="4">
    <source>
        <dbReference type="PROSITE" id="PS51186"/>
    </source>
</evidence>
<dbReference type="Pfam" id="PF13302">
    <property type="entry name" value="Acetyltransf_3"/>
    <property type="match status" value="1"/>
</dbReference>
<evidence type="ECO:0000256" key="1">
    <source>
        <dbReference type="ARBA" id="ARBA00022679"/>
    </source>
</evidence>
<dbReference type="AlphaFoldDB" id="A0A1C3U3G3"/>
<dbReference type="GO" id="GO:0008999">
    <property type="term" value="F:protein-N-terminal-alanine acetyltransferase activity"/>
    <property type="evidence" value="ECO:0007669"/>
    <property type="project" value="TreeGrafter"/>
</dbReference>
<organism evidence="5 6">
    <name type="scientific">Rhizobium lusitanum</name>
    <dbReference type="NCBI Taxonomy" id="293958"/>
    <lineage>
        <taxon>Bacteria</taxon>
        <taxon>Pseudomonadati</taxon>
        <taxon>Pseudomonadota</taxon>
        <taxon>Alphaproteobacteria</taxon>
        <taxon>Hyphomicrobiales</taxon>
        <taxon>Rhizobiaceae</taxon>
        <taxon>Rhizobium/Agrobacterium group</taxon>
        <taxon>Rhizobium</taxon>
    </lineage>
</organism>
<dbReference type="InterPro" id="IPR051531">
    <property type="entry name" value="N-acetyltransferase"/>
</dbReference>
<dbReference type="Gene3D" id="3.40.630.30">
    <property type="match status" value="1"/>
</dbReference>
<dbReference type="Proteomes" id="UP000199205">
    <property type="component" value="Unassembled WGS sequence"/>
</dbReference>
<keyword evidence="1 5" id="KW-0808">Transferase</keyword>
<gene>
    <name evidence="5" type="ORF">GA0061101_101426</name>
</gene>
<dbReference type="InterPro" id="IPR000182">
    <property type="entry name" value="GNAT_dom"/>
</dbReference>
<evidence type="ECO:0000313" key="6">
    <source>
        <dbReference type="Proteomes" id="UP000199205"/>
    </source>
</evidence>
<sequence>MGSILGGVLGGMQKSVFRFLSRHPDAVELENDQYLLRLPRYSDFNQWHRLRAESRRFLEPWEPTWRHDELTEGAYRARIIRGKQEYSSGQAIPLFIFLRENMTLVGGITIGYIRRGAAQSCMIGYWMGERYSGQGHMFAALQLVIPYIFSGLELHRIEAACIPDNERSMRLLEKAGFQREGHLRGYLKINGQWRDHVMFSRLAADADPNRKYDQR</sequence>
<name>A0A1C3U3G3_9HYPH</name>
<feature type="domain" description="N-acetyltransferase" evidence="4">
    <location>
        <begin position="34"/>
        <end position="204"/>
    </location>
</feature>
<keyword evidence="2" id="KW-0012">Acyltransferase</keyword>
<dbReference type="InterPro" id="IPR016181">
    <property type="entry name" value="Acyl_CoA_acyltransferase"/>
</dbReference>
<proteinExistence type="inferred from homology"/>